<comment type="function">
    <text evidence="10">Catalyzes the transfer of an acyl group from acyl-phosphate (acyl-PO(4)) to glycerol-3-phosphate (G3P) to form lysophosphatidic acid (LPA). This enzyme utilizes acyl-phosphate as fatty acyl donor, but not acyl-CoA or acyl-ACP.</text>
</comment>
<dbReference type="PANTHER" id="PTHR30309">
    <property type="entry name" value="INNER MEMBRANE PROTEIN YGIH"/>
    <property type="match status" value="1"/>
</dbReference>
<keyword evidence="3 10" id="KW-0808">Transferase</keyword>
<feature type="compositionally biased region" description="Polar residues" evidence="11">
    <location>
        <begin position="262"/>
        <end position="272"/>
    </location>
</feature>
<dbReference type="EC" id="2.3.1.275" evidence="10"/>
<keyword evidence="9 10" id="KW-1208">Phospholipid metabolism</keyword>
<keyword evidence="7 10" id="KW-0472">Membrane</keyword>
<evidence type="ECO:0000256" key="7">
    <source>
        <dbReference type="ARBA" id="ARBA00023136"/>
    </source>
</evidence>
<proteinExistence type="inferred from homology"/>
<reference evidence="12 13" key="1">
    <citation type="submission" date="2019-02" db="EMBL/GenBank/DDBJ databases">
        <title>Deep-cultivation of Planctomycetes and their phenomic and genomic characterization uncovers novel biology.</title>
        <authorList>
            <person name="Wiegand S."/>
            <person name="Jogler M."/>
            <person name="Boedeker C."/>
            <person name="Pinto D."/>
            <person name="Vollmers J."/>
            <person name="Rivas-Marin E."/>
            <person name="Kohn T."/>
            <person name="Peeters S.H."/>
            <person name="Heuer A."/>
            <person name="Rast P."/>
            <person name="Oberbeckmann S."/>
            <person name="Bunk B."/>
            <person name="Jeske O."/>
            <person name="Meyerdierks A."/>
            <person name="Storesund J.E."/>
            <person name="Kallscheuer N."/>
            <person name="Luecker S."/>
            <person name="Lage O.M."/>
            <person name="Pohl T."/>
            <person name="Merkel B.J."/>
            <person name="Hornburger P."/>
            <person name="Mueller R.-W."/>
            <person name="Bruemmer F."/>
            <person name="Labrenz M."/>
            <person name="Spormann A.M."/>
            <person name="Op den Camp H."/>
            <person name="Overmann J."/>
            <person name="Amann R."/>
            <person name="Jetten M.S.M."/>
            <person name="Mascher T."/>
            <person name="Medema M.H."/>
            <person name="Devos D.P."/>
            <person name="Kaster A.-K."/>
            <person name="Ovreas L."/>
            <person name="Rohde M."/>
            <person name="Galperin M.Y."/>
            <person name="Jogler C."/>
        </authorList>
    </citation>
    <scope>NUCLEOTIDE SEQUENCE [LARGE SCALE GENOMIC DNA]</scope>
    <source>
        <strain evidence="12 13">HG66A1</strain>
    </source>
</reference>
<evidence type="ECO:0000256" key="8">
    <source>
        <dbReference type="ARBA" id="ARBA00023209"/>
    </source>
</evidence>
<evidence type="ECO:0000256" key="11">
    <source>
        <dbReference type="SAM" id="MobiDB-lite"/>
    </source>
</evidence>
<comment type="similarity">
    <text evidence="10">Belongs to the PlsY family.</text>
</comment>
<comment type="subunit">
    <text evidence="10">Probably interacts with PlsX.</text>
</comment>
<dbReference type="AlphaFoldDB" id="A0A517PI30"/>
<dbReference type="GO" id="GO:0043772">
    <property type="term" value="F:acyl-phosphate glycerol-3-phosphate acyltransferase activity"/>
    <property type="evidence" value="ECO:0007669"/>
    <property type="project" value="UniProtKB-UniRule"/>
</dbReference>
<name>A0A517PI30_9PLAN</name>
<dbReference type="InterPro" id="IPR003811">
    <property type="entry name" value="G3P_acylTferase_PlsY"/>
</dbReference>
<dbReference type="Proteomes" id="UP000320421">
    <property type="component" value="Chromosome"/>
</dbReference>
<dbReference type="NCBIfam" id="TIGR00023">
    <property type="entry name" value="glycerol-3-phosphate 1-O-acyltransferase PlsY"/>
    <property type="match status" value="1"/>
</dbReference>
<comment type="subcellular location">
    <subcellularLocation>
        <location evidence="10">Cell membrane</location>
        <topology evidence="10">Multi-pass membrane protein</topology>
    </subcellularLocation>
</comment>
<dbReference type="UniPathway" id="UPA00085"/>
<evidence type="ECO:0000313" key="13">
    <source>
        <dbReference type="Proteomes" id="UP000320421"/>
    </source>
</evidence>
<evidence type="ECO:0000256" key="6">
    <source>
        <dbReference type="ARBA" id="ARBA00023098"/>
    </source>
</evidence>
<keyword evidence="13" id="KW-1185">Reference proteome</keyword>
<dbReference type="GO" id="GO:0005886">
    <property type="term" value="C:plasma membrane"/>
    <property type="evidence" value="ECO:0007669"/>
    <property type="project" value="UniProtKB-SubCell"/>
</dbReference>
<accession>A0A517PI30</accession>
<keyword evidence="4 10" id="KW-0812">Transmembrane</keyword>
<protein>
    <recommendedName>
        <fullName evidence="10">Glycerol-3-phosphate acyltransferase</fullName>
    </recommendedName>
    <alternativeName>
        <fullName evidence="10">Acyl-PO4 G3P acyltransferase</fullName>
    </alternativeName>
    <alternativeName>
        <fullName evidence="10">Acyl-phosphate--glycerol-3-phosphate acyltransferase</fullName>
    </alternativeName>
    <alternativeName>
        <fullName evidence="10">G3P acyltransferase</fullName>
        <shortName evidence="10">GPAT</shortName>
        <ecNumber evidence="10">2.3.1.275</ecNumber>
    </alternativeName>
    <alternativeName>
        <fullName evidence="10">Lysophosphatidic acid synthase</fullName>
        <shortName evidence="10">LPA synthase</shortName>
    </alternativeName>
</protein>
<sequence>MLIICNWRQDLSLCSSTAVGYYHEHRKRPVMPLTLLYESPLLMFTDYFWFFVAVLSYLAGSIPFGLVTARLVAGTDIRKVGSGNIGATNVARTLGAKWGIVVLVLDALKGLLPVLFIPALFVSPDSPDFDHARVLSGIATIVGHMFPVWLGFRGGKGVATSLGVILVLGPWSTLAAVGAFALTFFVSRIVALSSIVAALAFGIAQFVQLGSATFTREKWSLTAFSIAVPLLIIIRHRSNLGRIMRGEEKKFQFGSRNKEGTESTSAGEQSEG</sequence>
<feature type="region of interest" description="Disordered" evidence="11">
    <location>
        <begin position="252"/>
        <end position="272"/>
    </location>
</feature>
<feature type="transmembrane region" description="Helical" evidence="10">
    <location>
        <begin position="98"/>
        <end position="122"/>
    </location>
</feature>
<evidence type="ECO:0000256" key="2">
    <source>
        <dbReference type="ARBA" id="ARBA00022516"/>
    </source>
</evidence>
<feature type="transmembrane region" description="Helical" evidence="10">
    <location>
        <begin position="219"/>
        <end position="235"/>
    </location>
</feature>
<dbReference type="Pfam" id="PF02660">
    <property type="entry name" value="G3P_acyltransf"/>
    <property type="match status" value="1"/>
</dbReference>
<gene>
    <name evidence="10 12" type="primary">plsY</name>
    <name evidence="12" type="ORF">HG66A1_08020</name>
</gene>
<keyword evidence="1 10" id="KW-1003">Cell membrane</keyword>
<dbReference type="EMBL" id="CP036266">
    <property type="protein sequence ID" value="QDT19038.1"/>
    <property type="molecule type" value="Genomic_DNA"/>
</dbReference>
<keyword evidence="5 10" id="KW-1133">Transmembrane helix</keyword>
<dbReference type="PANTHER" id="PTHR30309:SF0">
    <property type="entry name" value="GLYCEROL-3-PHOSPHATE ACYLTRANSFERASE-RELATED"/>
    <property type="match status" value="1"/>
</dbReference>
<evidence type="ECO:0000256" key="4">
    <source>
        <dbReference type="ARBA" id="ARBA00022692"/>
    </source>
</evidence>
<evidence type="ECO:0000256" key="3">
    <source>
        <dbReference type="ARBA" id="ARBA00022679"/>
    </source>
</evidence>
<feature type="transmembrane region" description="Helical" evidence="10">
    <location>
        <begin position="189"/>
        <end position="207"/>
    </location>
</feature>
<feature type="transmembrane region" description="Helical" evidence="10">
    <location>
        <begin position="158"/>
        <end position="182"/>
    </location>
</feature>
<keyword evidence="2 10" id="KW-0444">Lipid biosynthesis</keyword>
<feature type="compositionally biased region" description="Basic and acidic residues" evidence="11">
    <location>
        <begin position="252"/>
        <end position="261"/>
    </location>
</feature>
<comment type="catalytic activity">
    <reaction evidence="10">
        <text>an acyl phosphate + sn-glycerol 3-phosphate = a 1-acyl-sn-glycero-3-phosphate + phosphate</text>
        <dbReference type="Rhea" id="RHEA:34075"/>
        <dbReference type="ChEBI" id="CHEBI:43474"/>
        <dbReference type="ChEBI" id="CHEBI:57597"/>
        <dbReference type="ChEBI" id="CHEBI:57970"/>
        <dbReference type="ChEBI" id="CHEBI:59918"/>
        <dbReference type="EC" id="2.3.1.275"/>
    </reaction>
</comment>
<dbReference type="HAMAP" id="MF_01043">
    <property type="entry name" value="PlsY"/>
    <property type="match status" value="1"/>
</dbReference>
<keyword evidence="6 10" id="KW-0443">Lipid metabolism</keyword>
<organism evidence="12 13">
    <name type="scientific">Gimesia chilikensis</name>
    <dbReference type="NCBI Taxonomy" id="2605989"/>
    <lineage>
        <taxon>Bacteria</taxon>
        <taxon>Pseudomonadati</taxon>
        <taxon>Planctomycetota</taxon>
        <taxon>Planctomycetia</taxon>
        <taxon>Planctomycetales</taxon>
        <taxon>Planctomycetaceae</taxon>
        <taxon>Gimesia</taxon>
    </lineage>
</organism>
<keyword evidence="8 10" id="KW-0594">Phospholipid biosynthesis</keyword>
<evidence type="ECO:0000256" key="9">
    <source>
        <dbReference type="ARBA" id="ARBA00023264"/>
    </source>
</evidence>
<dbReference type="SMART" id="SM01207">
    <property type="entry name" value="G3P_acyltransf"/>
    <property type="match status" value="1"/>
</dbReference>
<dbReference type="GO" id="GO:0008654">
    <property type="term" value="P:phospholipid biosynthetic process"/>
    <property type="evidence" value="ECO:0007669"/>
    <property type="project" value="UniProtKB-UniRule"/>
</dbReference>
<feature type="transmembrane region" description="Helical" evidence="10">
    <location>
        <begin position="35"/>
        <end position="59"/>
    </location>
</feature>
<keyword evidence="12" id="KW-0012">Acyltransferase</keyword>
<feature type="transmembrane region" description="Helical" evidence="10">
    <location>
        <begin position="134"/>
        <end position="152"/>
    </location>
</feature>
<comment type="pathway">
    <text evidence="10">Lipid metabolism; phospholipid metabolism.</text>
</comment>
<evidence type="ECO:0000256" key="1">
    <source>
        <dbReference type="ARBA" id="ARBA00022475"/>
    </source>
</evidence>
<evidence type="ECO:0000256" key="5">
    <source>
        <dbReference type="ARBA" id="ARBA00022989"/>
    </source>
</evidence>
<evidence type="ECO:0000256" key="10">
    <source>
        <dbReference type="HAMAP-Rule" id="MF_01043"/>
    </source>
</evidence>
<evidence type="ECO:0000313" key="12">
    <source>
        <dbReference type="EMBL" id="QDT19038.1"/>
    </source>
</evidence>